<sequence>MTRLNDVQPQDLIENESFRRWVFRPTGTDTAYWETWMAEHPDHRANAELARRFLLSAKGDLPPVSDQTVSANVKRLLVAVEDTEADRDQNRLGRSWWRRSWALTGAAASVLLVGGFWLLRNYNRTESERNAVAQKPAVRMIEVTNDKNEPRLVRLSDGSLVRLHTKARIQFPETFAAQSREVQLSGTAFFEVAKNPAKPFLVHAHSLTTRVLGTSFTIYAPAQGADTRVVVRTGRVAVYLRPALAARSVADSATVLLTANQQAIYHPGDVRPAREEVARGERVASTRFAFRRTPLAQVFQRLEQTYGIRVQYDAQAVAHCTLTAQLDEQSLFEKLDVITTSTGTSYELADDGTIRIQPGSGCQ</sequence>
<dbReference type="EMBL" id="JBHTLP010000023">
    <property type="protein sequence ID" value="MFD1144827.1"/>
    <property type="molecule type" value="Genomic_DNA"/>
</dbReference>
<dbReference type="RefSeq" id="WP_265993893.1">
    <property type="nucleotide sequence ID" value="NZ_CP110973.1"/>
</dbReference>
<dbReference type="PANTHER" id="PTHR30273">
    <property type="entry name" value="PERIPLASMIC SIGNAL SENSOR AND SIGMA FACTOR ACTIVATOR FECR-RELATED"/>
    <property type="match status" value="1"/>
</dbReference>
<proteinExistence type="predicted"/>
<dbReference type="PIRSF" id="PIRSF018266">
    <property type="entry name" value="FecR"/>
    <property type="match status" value="1"/>
</dbReference>
<dbReference type="Gene3D" id="3.55.50.30">
    <property type="match status" value="1"/>
</dbReference>
<dbReference type="Pfam" id="PF16344">
    <property type="entry name" value="FecR_C"/>
    <property type="match status" value="1"/>
</dbReference>
<protein>
    <submittedName>
        <fullName evidence="4">FecR family protein</fullName>
    </submittedName>
</protein>
<dbReference type="InterPro" id="IPR006860">
    <property type="entry name" value="FecR"/>
</dbReference>
<reference evidence="5" key="1">
    <citation type="journal article" date="2019" name="Int. J. Syst. Evol. Microbiol.">
        <title>The Global Catalogue of Microorganisms (GCM) 10K type strain sequencing project: providing services to taxonomists for standard genome sequencing and annotation.</title>
        <authorList>
            <consortium name="The Broad Institute Genomics Platform"/>
            <consortium name="The Broad Institute Genome Sequencing Center for Infectious Disease"/>
            <person name="Wu L."/>
            <person name="Ma J."/>
        </authorList>
    </citation>
    <scope>NUCLEOTIDE SEQUENCE [LARGE SCALE GENOMIC DNA]</scope>
    <source>
        <strain evidence="5">CCUG 55608</strain>
    </source>
</reference>
<dbReference type="Pfam" id="PF04773">
    <property type="entry name" value="FecR"/>
    <property type="match status" value="1"/>
</dbReference>
<gene>
    <name evidence="4" type="ORF">ACFQ4C_27100</name>
</gene>
<feature type="transmembrane region" description="Helical" evidence="1">
    <location>
        <begin position="101"/>
        <end position="119"/>
    </location>
</feature>
<dbReference type="Gene3D" id="2.60.120.1440">
    <property type="match status" value="1"/>
</dbReference>
<keyword evidence="5" id="KW-1185">Reference proteome</keyword>
<accession>A0ABW3QB63</accession>
<comment type="caution">
    <text evidence="4">The sequence shown here is derived from an EMBL/GenBank/DDBJ whole genome shotgun (WGS) entry which is preliminary data.</text>
</comment>
<dbReference type="Proteomes" id="UP001597116">
    <property type="component" value="Unassembled WGS sequence"/>
</dbReference>
<feature type="domain" description="Protein FecR C-terminal" evidence="3">
    <location>
        <begin position="287"/>
        <end position="354"/>
    </location>
</feature>
<evidence type="ECO:0000259" key="3">
    <source>
        <dbReference type="Pfam" id="PF16344"/>
    </source>
</evidence>
<dbReference type="InterPro" id="IPR032508">
    <property type="entry name" value="FecR_C"/>
</dbReference>
<feature type="domain" description="FecR protein" evidence="2">
    <location>
        <begin position="146"/>
        <end position="236"/>
    </location>
</feature>
<keyword evidence="1" id="KW-0472">Membrane</keyword>
<dbReference type="InterPro" id="IPR012373">
    <property type="entry name" value="Ferrdict_sens_TM"/>
</dbReference>
<organism evidence="4 5">
    <name type="scientific">Larkinella insperata</name>
    <dbReference type="NCBI Taxonomy" id="332158"/>
    <lineage>
        <taxon>Bacteria</taxon>
        <taxon>Pseudomonadati</taxon>
        <taxon>Bacteroidota</taxon>
        <taxon>Cytophagia</taxon>
        <taxon>Cytophagales</taxon>
        <taxon>Spirosomataceae</taxon>
        <taxon>Larkinella</taxon>
    </lineage>
</organism>
<keyword evidence="1" id="KW-0812">Transmembrane</keyword>
<evidence type="ECO:0000313" key="5">
    <source>
        <dbReference type="Proteomes" id="UP001597116"/>
    </source>
</evidence>
<evidence type="ECO:0000313" key="4">
    <source>
        <dbReference type="EMBL" id="MFD1144827.1"/>
    </source>
</evidence>
<keyword evidence="1" id="KW-1133">Transmembrane helix</keyword>
<evidence type="ECO:0000256" key="1">
    <source>
        <dbReference type="SAM" id="Phobius"/>
    </source>
</evidence>
<evidence type="ECO:0000259" key="2">
    <source>
        <dbReference type="Pfam" id="PF04773"/>
    </source>
</evidence>
<dbReference type="PANTHER" id="PTHR30273:SF2">
    <property type="entry name" value="PROTEIN FECR"/>
    <property type="match status" value="1"/>
</dbReference>
<name>A0ABW3QB63_9BACT</name>